<proteinExistence type="predicted"/>
<organism evidence="4 5">
    <name type="scientific">Didymodactylos carnosus</name>
    <dbReference type="NCBI Taxonomy" id="1234261"/>
    <lineage>
        <taxon>Eukaryota</taxon>
        <taxon>Metazoa</taxon>
        <taxon>Spiralia</taxon>
        <taxon>Gnathifera</taxon>
        <taxon>Rotifera</taxon>
        <taxon>Eurotatoria</taxon>
        <taxon>Bdelloidea</taxon>
        <taxon>Philodinida</taxon>
        <taxon>Philodinidae</taxon>
        <taxon>Didymodactylos</taxon>
    </lineage>
</organism>
<dbReference type="FunFam" id="1.10.167.10:FF:000001">
    <property type="entry name" value="Putative regulator of g-protein signaling 12"/>
    <property type="match status" value="1"/>
</dbReference>
<dbReference type="PANTHER" id="PTHR10845">
    <property type="entry name" value="REGULATOR OF G PROTEIN SIGNALING"/>
    <property type="match status" value="1"/>
</dbReference>
<comment type="caution">
    <text evidence="4">The sequence shown here is derived from an EMBL/GenBank/DDBJ whole genome shotgun (WGS) entry which is preliminary data.</text>
</comment>
<dbReference type="CDD" id="cd08718">
    <property type="entry name" value="RGS_RZ-like"/>
    <property type="match status" value="1"/>
</dbReference>
<dbReference type="PROSITE" id="PS50132">
    <property type="entry name" value="RGS"/>
    <property type="match status" value="1"/>
</dbReference>
<dbReference type="PRINTS" id="PR01301">
    <property type="entry name" value="RGSPROTEIN"/>
</dbReference>
<dbReference type="Proteomes" id="UP000682733">
    <property type="component" value="Unassembled WGS sequence"/>
</dbReference>
<evidence type="ECO:0000313" key="3">
    <source>
        <dbReference type="EMBL" id="CAF1030920.1"/>
    </source>
</evidence>
<dbReference type="InterPro" id="IPR016137">
    <property type="entry name" value="RGS"/>
</dbReference>
<evidence type="ECO:0000259" key="2">
    <source>
        <dbReference type="PROSITE" id="PS50132"/>
    </source>
</evidence>
<feature type="compositionally biased region" description="Low complexity" evidence="1">
    <location>
        <begin position="169"/>
        <end position="191"/>
    </location>
</feature>
<feature type="compositionally biased region" description="Polar residues" evidence="1">
    <location>
        <begin position="192"/>
        <end position="206"/>
    </location>
</feature>
<evidence type="ECO:0000256" key="1">
    <source>
        <dbReference type="SAM" id="MobiDB-lite"/>
    </source>
</evidence>
<dbReference type="InterPro" id="IPR044926">
    <property type="entry name" value="RGS_subdomain_2"/>
</dbReference>
<name>A0A8S2J9C9_9BILA</name>
<evidence type="ECO:0000313" key="4">
    <source>
        <dbReference type="EMBL" id="CAF3799144.1"/>
    </source>
</evidence>
<sequence>MYMEKRDDFKSLVTWPQEWRPEDGSINDEDSGNHQLKSPEVKNMTQVVPEQLIKHQKHPITPVAANNNNNNNNNNKVELKHFYDKENSNSRSQRSNSATLSTISITCDTDTSMKTTRQHQSKQTTDRTESHGRCLSPTTGSQSLITTISNQHHSRSKTNVQQSSTKQKSIPSSMSSTALSSTITSSQKKSSFNSGPSTPSGQTNNVTQSILKNNASRSPPMKIIIEKSSQSSTAINKSTLNSNTKLLTQTYFQSSDKTTSSTTTPKIPVKLKSISFDEHHRSSTISSTSSVSSRNKSVLEHLVFVFPDNVKRMLAGGNRNLTVRNDEGRPPLEPIDLGEPPSIEEIKSWADSFEKLMQSQGGRHHFREFLRSEYSEENMLFWLSCEELKTEQNPEIIEEKARLIYEDYISILSPKEVSLDSRVREVINKNMVDPTPHTFEEAQVQIFTLMHRDSYPRFINSQTYKRLLRGDTKV</sequence>
<dbReference type="Pfam" id="PF00615">
    <property type="entry name" value="RGS"/>
    <property type="match status" value="1"/>
</dbReference>
<dbReference type="EMBL" id="CAJNOK010007313">
    <property type="protein sequence ID" value="CAF1030920.1"/>
    <property type="molecule type" value="Genomic_DNA"/>
</dbReference>
<reference evidence="4" key="1">
    <citation type="submission" date="2021-02" db="EMBL/GenBank/DDBJ databases">
        <authorList>
            <person name="Nowell W R."/>
        </authorList>
    </citation>
    <scope>NUCLEOTIDE SEQUENCE</scope>
</reference>
<feature type="region of interest" description="Disordered" evidence="1">
    <location>
        <begin position="321"/>
        <end position="340"/>
    </location>
</feature>
<feature type="region of interest" description="Disordered" evidence="1">
    <location>
        <begin position="111"/>
        <end position="206"/>
    </location>
</feature>
<dbReference type="SMART" id="SM00315">
    <property type="entry name" value="RGS"/>
    <property type="match status" value="1"/>
</dbReference>
<dbReference type="InterPro" id="IPR036305">
    <property type="entry name" value="RGS_sf"/>
</dbReference>
<evidence type="ECO:0000313" key="5">
    <source>
        <dbReference type="Proteomes" id="UP000682733"/>
    </source>
</evidence>
<protein>
    <recommendedName>
        <fullName evidence="2">RGS domain-containing protein</fullName>
    </recommendedName>
</protein>
<dbReference type="PANTHER" id="PTHR10845:SF192">
    <property type="entry name" value="DOUBLE HIT, ISOFORM B"/>
    <property type="match status" value="1"/>
</dbReference>
<dbReference type="Gene3D" id="1.10.167.10">
    <property type="entry name" value="Regulator of G-protein Signalling 4, domain 2"/>
    <property type="match status" value="1"/>
</dbReference>
<dbReference type="EMBL" id="CAJOBA010007324">
    <property type="protein sequence ID" value="CAF3799144.1"/>
    <property type="molecule type" value="Genomic_DNA"/>
</dbReference>
<dbReference type="Proteomes" id="UP000677228">
    <property type="component" value="Unassembled WGS sequence"/>
</dbReference>
<feature type="region of interest" description="Disordered" evidence="1">
    <location>
        <begin position="16"/>
        <end position="41"/>
    </location>
</feature>
<gene>
    <name evidence="3" type="ORF">OVA965_LOCUS15982</name>
    <name evidence="4" type="ORF">TMI583_LOCUS15991</name>
</gene>
<feature type="domain" description="RGS" evidence="2">
    <location>
        <begin position="352"/>
        <end position="468"/>
    </location>
</feature>
<dbReference type="AlphaFoldDB" id="A0A8S2J9C9"/>
<feature type="compositionally biased region" description="Polar residues" evidence="1">
    <location>
        <begin position="136"/>
        <end position="168"/>
    </location>
</feature>
<dbReference type="SUPFAM" id="SSF48097">
    <property type="entry name" value="Regulator of G-protein signaling, RGS"/>
    <property type="match status" value="1"/>
</dbReference>
<accession>A0A8S2J9C9</accession>